<gene>
    <name evidence="1" type="ORF">CVT25_014325</name>
</gene>
<organism evidence="1 2">
    <name type="scientific">Psilocybe cyanescens</name>
    <dbReference type="NCBI Taxonomy" id="93625"/>
    <lineage>
        <taxon>Eukaryota</taxon>
        <taxon>Fungi</taxon>
        <taxon>Dikarya</taxon>
        <taxon>Basidiomycota</taxon>
        <taxon>Agaricomycotina</taxon>
        <taxon>Agaricomycetes</taxon>
        <taxon>Agaricomycetidae</taxon>
        <taxon>Agaricales</taxon>
        <taxon>Agaricineae</taxon>
        <taxon>Strophariaceae</taxon>
        <taxon>Psilocybe</taxon>
    </lineage>
</organism>
<dbReference type="InParanoid" id="A0A409XL58"/>
<dbReference type="Proteomes" id="UP000283269">
    <property type="component" value="Unassembled WGS sequence"/>
</dbReference>
<sequence>MKLVANRIIISGGKSGGCWNLFTPSVEPRARTYSAVSAKGNANILAGDGRHASLDPKETSPNFVGDVSLSRYALEF</sequence>
<evidence type="ECO:0000313" key="2">
    <source>
        <dbReference type="Proteomes" id="UP000283269"/>
    </source>
</evidence>
<protein>
    <submittedName>
        <fullName evidence="1">Uncharacterized protein</fullName>
    </submittedName>
</protein>
<keyword evidence="2" id="KW-1185">Reference proteome</keyword>
<dbReference type="EMBL" id="NHYD01001350">
    <property type="protein sequence ID" value="PPQ91436.1"/>
    <property type="molecule type" value="Genomic_DNA"/>
</dbReference>
<name>A0A409XL58_PSICY</name>
<evidence type="ECO:0000313" key="1">
    <source>
        <dbReference type="EMBL" id="PPQ91436.1"/>
    </source>
</evidence>
<accession>A0A409XL58</accession>
<proteinExistence type="predicted"/>
<comment type="caution">
    <text evidence="1">The sequence shown here is derived from an EMBL/GenBank/DDBJ whole genome shotgun (WGS) entry which is preliminary data.</text>
</comment>
<dbReference type="AlphaFoldDB" id="A0A409XL58"/>
<reference evidence="1 2" key="1">
    <citation type="journal article" date="2018" name="Evol. Lett.">
        <title>Horizontal gene cluster transfer increased hallucinogenic mushroom diversity.</title>
        <authorList>
            <person name="Reynolds H.T."/>
            <person name="Vijayakumar V."/>
            <person name="Gluck-Thaler E."/>
            <person name="Korotkin H.B."/>
            <person name="Matheny P.B."/>
            <person name="Slot J.C."/>
        </authorList>
    </citation>
    <scope>NUCLEOTIDE SEQUENCE [LARGE SCALE GENOMIC DNA]</scope>
    <source>
        <strain evidence="1 2">2631</strain>
    </source>
</reference>